<feature type="compositionally biased region" description="Low complexity" evidence="3">
    <location>
        <begin position="593"/>
        <end position="603"/>
    </location>
</feature>
<gene>
    <name evidence="5" type="ORF">AC578_6361</name>
</gene>
<dbReference type="GO" id="GO:0015630">
    <property type="term" value="C:microtubule cytoskeleton"/>
    <property type="evidence" value="ECO:0007669"/>
    <property type="project" value="TreeGrafter"/>
</dbReference>
<feature type="compositionally biased region" description="Basic and acidic residues" evidence="3">
    <location>
        <begin position="792"/>
        <end position="802"/>
    </location>
</feature>
<proteinExistence type="predicted"/>
<feature type="compositionally biased region" description="Basic and acidic residues" evidence="3">
    <location>
        <begin position="735"/>
        <end position="757"/>
    </location>
</feature>
<reference evidence="5 6" key="1">
    <citation type="submission" date="2015-07" db="EMBL/GenBank/DDBJ databases">
        <title>Comparative genomics of the Sigatoka disease complex on banana suggests a link between parallel evolutionary changes in Pseudocercospora fijiensis and Pseudocercospora eumusae and increased virulence on the banana host.</title>
        <authorList>
            <person name="Chang T.-C."/>
            <person name="Salvucci A."/>
            <person name="Crous P.W."/>
            <person name="Stergiopoulos I."/>
        </authorList>
    </citation>
    <scope>NUCLEOTIDE SEQUENCE [LARGE SCALE GENOMIC DNA]</scope>
    <source>
        <strain evidence="5 6">CBS 114824</strain>
    </source>
</reference>
<dbReference type="PANTHER" id="PTHR47775:SF1">
    <property type="entry name" value="BUD SITE SELECTION PROTEIN 14"/>
    <property type="match status" value="1"/>
</dbReference>
<keyword evidence="1 2" id="KW-0728">SH3 domain</keyword>
<feature type="region of interest" description="Disordered" evidence="3">
    <location>
        <begin position="543"/>
        <end position="1024"/>
    </location>
</feature>
<evidence type="ECO:0000313" key="6">
    <source>
        <dbReference type="Proteomes" id="UP000070133"/>
    </source>
</evidence>
<dbReference type="FunFam" id="2.30.30.40:FF:000035">
    <property type="entry name" value="SH3 domain containing protein"/>
    <property type="match status" value="1"/>
</dbReference>
<organism evidence="5 6">
    <name type="scientific">Pseudocercospora eumusae</name>
    <dbReference type="NCBI Taxonomy" id="321146"/>
    <lineage>
        <taxon>Eukaryota</taxon>
        <taxon>Fungi</taxon>
        <taxon>Dikarya</taxon>
        <taxon>Ascomycota</taxon>
        <taxon>Pezizomycotina</taxon>
        <taxon>Dothideomycetes</taxon>
        <taxon>Dothideomycetidae</taxon>
        <taxon>Mycosphaerellales</taxon>
        <taxon>Mycosphaerellaceae</taxon>
        <taxon>Pseudocercospora</taxon>
    </lineage>
</organism>
<feature type="compositionally biased region" description="Low complexity" evidence="3">
    <location>
        <begin position="996"/>
        <end position="1010"/>
    </location>
</feature>
<feature type="compositionally biased region" description="Low complexity" evidence="3">
    <location>
        <begin position="277"/>
        <end position="288"/>
    </location>
</feature>
<dbReference type="InterPro" id="IPR001452">
    <property type="entry name" value="SH3_domain"/>
</dbReference>
<feature type="region of interest" description="Disordered" evidence="3">
    <location>
        <begin position="1"/>
        <end position="54"/>
    </location>
</feature>
<dbReference type="SMART" id="SM00326">
    <property type="entry name" value="SH3"/>
    <property type="match status" value="1"/>
</dbReference>
<evidence type="ECO:0000259" key="4">
    <source>
        <dbReference type="PROSITE" id="PS50002"/>
    </source>
</evidence>
<feature type="region of interest" description="Disordered" evidence="3">
    <location>
        <begin position="67"/>
        <end position="191"/>
    </location>
</feature>
<feature type="compositionally biased region" description="Basic and acidic residues" evidence="3">
    <location>
        <begin position="545"/>
        <end position="579"/>
    </location>
</feature>
<feature type="compositionally biased region" description="Polar residues" evidence="3">
    <location>
        <begin position="692"/>
        <end position="702"/>
    </location>
</feature>
<protein>
    <recommendedName>
        <fullName evidence="4">SH3 domain-containing protein</fullName>
    </recommendedName>
</protein>
<feature type="region of interest" description="Disordered" evidence="3">
    <location>
        <begin position="271"/>
        <end position="308"/>
    </location>
</feature>
<evidence type="ECO:0000256" key="3">
    <source>
        <dbReference type="SAM" id="MobiDB-lite"/>
    </source>
</evidence>
<feature type="compositionally biased region" description="Acidic residues" evidence="3">
    <location>
        <begin position="956"/>
        <end position="968"/>
    </location>
</feature>
<feature type="compositionally biased region" description="Low complexity" evidence="3">
    <location>
        <begin position="299"/>
        <end position="308"/>
    </location>
</feature>
<dbReference type="STRING" id="321146.A0A139HGH8"/>
<evidence type="ECO:0000313" key="5">
    <source>
        <dbReference type="EMBL" id="KXT01548.1"/>
    </source>
</evidence>
<dbReference type="OrthoDB" id="196165at2759"/>
<feature type="compositionally biased region" description="Acidic residues" evidence="3">
    <location>
        <begin position="97"/>
        <end position="119"/>
    </location>
</feature>
<feature type="region of interest" description="Disordered" evidence="3">
    <location>
        <begin position="352"/>
        <end position="387"/>
    </location>
</feature>
<dbReference type="InterPro" id="IPR053039">
    <property type="entry name" value="Polarity_Bud-Selection_Reg"/>
</dbReference>
<evidence type="ECO:0000256" key="1">
    <source>
        <dbReference type="ARBA" id="ARBA00022443"/>
    </source>
</evidence>
<dbReference type="AlphaFoldDB" id="A0A139HGH8"/>
<feature type="region of interest" description="Disordered" evidence="3">
    <location>
        <begin position="492"/>
        <end position="513"/>
    </location>
</feature>
<dbReference type="EMBL" id="LFZN01000053">
    <property type="protein sequence ID" value="KXT01548.1"/>
    <property type="molecule type" value="Genomic_DNA"/>
</dbReference>
<feature type="compositionally biased region" description="Polar residues" evidence="3">
    <location>
        <begin position="135"/>
        <end position="153"/>
    </location>
</feature>
<feature type="compositionally biased region" description="Basic and acidic residues" evidence="3">
    <location>
        <begin position="289"/>
        <end position="298"/>
    </location>
</feature>
<dbReference type="GO" id="GO:0008104">
    <property type="term" value="P:intracellular protein localization"/>
    <property type="evidence" value="ECO:0007669"/>
    <property type="project" value="TreeGrafter"/>
</dbReference>
<feature type="compositionally biased region" description="Polar residues" evidence="3">
    <location>
        <begin position="969"/>
        <end position="987"/>
    </location>
</feature>
<feature type="compositionally biased region" description="Basic and acidic residues" evidence="3">
    <location>
        <begin position="649"/>
        <end position="659"/>
    </location>
</feature>
<feature type="compositionally biased region" description="Polar residues" evidence="3">
    <location>
        <begin position="77"/>
        <end position="91"/>
    </location>
</feature>
<dbReference type="PROSITE" id="PS50002">
    <property type="entry name" value="SH3"/>
    <property type="match status" value="1"/>
</dbReference>
<keyword evidence="6" id="KW-1185">Reference proteome</keyword>
<feature type="compositionally biased region" description="Basic residues" evidence="3">
    <location>
        <begin position="503"/>
        <end position="513"/>
    </location>
</feature>
<name>A0A139HGH8_9PEZI</name>
<dbReference type="SUPFAM" id="SSF50044">
    <property type="entry name" value="SH3-domain"/>
    <property type="match status" value="1"/>
</dbReference>
<dbReference type="Gene3D" id="2.30.30.40">
    <property type="entry name" value="SH3 Domains"/>
    <property type="match status" value="1"/>
</dbReference>
<dbReference type="GO" id="GO:0051286">
    <property type="term" value="C:cell tip"/>
    <property type="evidence" value="ECO:0007669"/>
    <property type="project" value="TreeGrafter"/>
</dbReference>
<feature type="compositionally biased region" description="Basic and acidic residues" evidence="3">
    <location>
        <begin position="704"/>
        <end position="718"/>
    </location>
</feature>
<feature type="compositionally biased region" description="Polar residues" evidence="3">
    <location>
        <begin position="163"/>
        <end position="178"/>
    </location>
</feature>
<comment type="caution">
    <text evidence="5">The sequence shown here is derived from an EMBL/GenBank/DDBJ whole genome shotgun (WGS) entry which is preliminary data.</text>
</comment>
<accession>A0A139HGH8</accession>
<sequence>MTRPSILRADTLDLQDSDSPSAQEHSKHPQSNSNAPHVQEKVHHVLEERHSEEQALADAWHITSAALAEDAIATDPAQGNGTTPENATNGASHEGEEGAEGGEDGDGDGDGDGEGDDDMMDRISSSPSIDDGGYYQSSSPPTLLLRNTTWPHRSSSLSSEASTPTPTRESFNQIAPQHTTPDSSPFSTTPQHMPLRLKLVERNCSPLLWQQDGTSSPFDDVPSCSPYKLARRSGINITASNHHHMGRYGRITGSPLDQAQSSQNNYLAISGGEDESTAASSFETAAHTAGHEPQHEKSPPQSRSPISSPFRQHFFMRTLEDLQHKSLEESPSLSSIDSVDLESVLLPVDDPLLDTPLSPDGSAASWESIPDSLLDSRGSQDDIGEDDEHDAFFDLDDRFIDTGWGGECLHDAEDIDFEFVYALHTFVATVEGQANATKGDTMVLLDDSNSYWWLVRVVKDSSIGYLPAEHIETPTERLARLNKHRNIDLSATMLSDNSEKSRNPLKKAMRRRNAKTVQFAAPTYVEASDYEYSTDDEEQMIEPYGDEKPAEDDKKEESQAEPEEAKKSEPVHPEAERRSSTGSNRASFDREQAATAAQALTEAGVTGDGLKLADKTGEYGYDIDAISPPTVSVEAAPLKSKRTRNTDSFLKDESIETRKITLTPGLLREENASTKSPSSDSTRSNSLDVVTKTLSPTEQQLPLSKKDAKKKEKEEKPKKGGMLSGLFKSKKKDKKSKDEPGEPDSEKASTELQRESPRASPLPSGTNSPIDKSAISAPIALKNDTKQIAPEEASRDSSKESSEGFVAELEGSAVAHEMATPDQEDSEAQRKIEAQMAQQAQQEKGGLSAITNMLKPADKESKPKKVKRSKERVPMDDFDSPPVDAKDDPMDEAESSSQERGERLSESPVEISTNTFMHGTESIHIPMPGALPDETDDEEPESLTSSPSIIEHPAEPIEEEGELVEDNDPTPTARSPQPFSQEQSKPLSVQPKRGLSTDSSTTSSSSSARPSPRPSPTVSQQAWSDDSLKAWLEDGSEVRDMLVMIHDKSGVKPAPADHPLMSDLFVEQRKGVQNMMGQLDGLLGSYLKRKGVSF</sequence>
<evidence type="ECO:0000256" key="2">
    <source>
        <dbReference type="PROSITE-ProRule" id="PRU00192"/>
    </source>
</evidence>
<feature type="compositionally biased region" description="Polar residues" evidence="3">
    <location>
        <begin position="17"/>
        <end position="36"/>
    </location>
</feature>
<feature type="domain" description="SH3" evidence="4">
    <location>
        <begin position="415"/>
        <end position="476"/>
    </location>
</feature>
<dbReference type="GO" id="GO:0030950">
    <property type="term" value="P:establishment or maintenance of actin cytoskeleton polarity"/>
    <property type="evidence" value="ECO:0007669"/>
    <property type="project" value="TreeGrafter"/>
</dbReference>
<dbReference type="InterPro" id="IPR036028">
    <property type="entry name" value="SH3-like_dom_sf"/>
</dbReference>
<feature type="compositionally biased region" description="Low complexity" evidence="3">
    <location>
        <begin position="179"/>
        <end position="190"/>
    </location>
</feature>
<feature type="compositionally biased region" description="Low complexity" evidence="3">
    <location>
        <begin position="673"/>
        <end position="686"/>
    </location>
</feature>
<feature type="compositionally biased region" description="Basic and acidic residues" evidence="3">
    <location>
        <begin position="38"/>
        <end position="53"/>
    </location>
</feature>
<dbReference type="Proteomes" id="UP000070133">
    <property type="component" value="Unassembled WGS sequence"/>
</dbReference>
<dbReference type="PANTHER" id="PTHR47775">
    <property type="entry name" value="BUD SITE SELECTION PROTEIN 14"/>
    <property type="match status" value="1"/>
</dbReference>